<dbReference type="Gene3D" id="2.30.130.30">
    <property type="entry name" value="Hypothetical protein"/>
    <property type="match status" value="1"/>
</dbReference>
<dbReference type="OrthoDB" id="1700487at2"/>
<dbReference type="InterPro" id="IPR015947">
    <property type="entry name" value="PUA-like_sf"/>
</dbReference>
<dbReference type="Proteomes" id="UP000266177">
    <property type="component" value="Unassembled WGS sequence"/>
</dbReference>
<dbReference type="EMBL" id="QYZD01000001">
    <property type="protein sequence ID" value="RJG26687.1"/>
    <property type="molecule type" value="Genomic_DNA"/>
</dbReference>
<organism evidence="2 3">
    <name type="scientific">Paenibacillus thiaminolyticus</name>
    <name type="common">Bacillus thiaminolyticus</name>
    <dbReference type="NCBI Taxonomy" id="49283"/>
    <lineage>
        <taxon>Bacteria</taxon>
        <taxon>Bacillati</taxon>
        <taxon>Bacillota</taxon>
        <taxon>Bacilli</taxon>
        <taxon>Bacillales</taxon>
        <taxon>Paenibacillaceae</taxon>
        <taxon>Paenibacillus</taxon>
    </lineage>
</organism>
<feature type="domain" description="DUF3850" evidence="1">
    <location>
        <begin position="5"/>
        <end position="84"/>
    </location>
</feature>
<dbReference type="RefSeq" id="WP_119790175.1">
    <property type="nucleotide sequence ID" value="NZ_QYZD01000001.1"/>
</dbReference>
<reference evidence="2 3" key="1">
    <citation type="submission" date="2018-09" db="EMBL/GenBank/DDBJ databases">
        <title>Paenibacillus SK2017-BO5.</title>
        <authorList>
            <person name="Piskunova J.V."/>
            <person name="Dubiley S.A."/>
            <person name="Severinov K.V."/>
        </authorList>
    </citation>
    <scope>NUCLEOTIDE SEQUENCE [LARGE SCALE GENOMIC DNA]</scope>
    <source>
        <strain evidence="2 3">BO5</strain>
    </source>
</reference>
<name>A0A3A3H8W9_PANTH</name>
<accession>A0A3A3H8W9</accession>
<dbReference type="SUPFAM" id="SSF88697">
    <property type="entry name" value="PUA domain-like"/>
    <property type="match status" value="1"/>
</dbReference>
<protein>
    <submittedName>
        <fullName evidence="2">DUF3850 domain-containing protein</fullName>
    </submittedName>
</protein>
<proteinExistence type="predicted"/>
<sequence length="89" mass="10468">MVLSVHTLKVWPEHFEAVTEPDPCRRKTVEIRLDDRGYEVGDTLHLQEWDPRSETYSGWDAKVLITHILRGRPWLPDRYVAMSILLIGR</sequence>
<comment type="caution">
    <text evidence="2">The sequence shown here is derived from an EMBL/GenBank/DDBJ whole genome shotgun (WGS) entry which is preliminary data.</text>
</comment>
<evidence type="ECO:0000313" key="3">
    <source>
        <dbReference type="Proteomes" id="UP000266177"/>
    </source>
</evidence>
<evidence type="ECO:0000259" key="1">
    <source>
        <dbReference type="Pfam" id="PF12961"/>
    </source>
</evidence>
<dbReference type="Pfam" id="PF12961">
    <property type="entry name" value="DUF3850"/>
    <property type="match status" value="1"/>
</dbReference>
<dbReference type="AlphaFoldDB" id="A0A3A3H8W9"/>
<gene>
    <name evidence="2" type="ORF">DQX05_01250</name>
</gene>
<dbReference type="InterPro" id="IPR039440">
    <property type="entry name" value="DUF3850"/>
</dbReference>
<evidence type="ECO:0000313" key="2">
    <source>
        <dbReference type="EMBL" id="RJG26687.1"/>
    </source>
</evidence>